<evidence type="ECO:0000256" key="2">
    <source>
        <dbReference type="SAM" id="MobiDB-lite"/>
    </source>
</evidence>
<evidence type="ECO:0000256" key="1">
    <source>
        <dbReference type="SAM" id="Coils"/>
    </source>
</evidence>
<feature type="compositionally biased region" description="Basic and acidic residues" evidence="2">
    <location>
        <begin position="152"/>
        <end position="162"/>
    </location>
</feature>
<sequence length="202" mass="23448">MEKTNKTVSLDILTMADLQQKQTGDKLYLVVTYAVAFDRVHYPLPLVKEHDKEYMHLQEQYNQAIVELQKLLKENDKLRHSLKEEKRLNERPRVHDLSGTKADLAELNNELDLLSQSKCVHSIIQNTLRQITDKLTKYCNDIERKGIPIIEKTRTRGKDRQASPRITRSSIDINRTRSTSAPKKVSIEKKEIKRSNSTNSPK</sequence>
<evidence type="ECO:0000313" key="3">
    <source>
        <dbReference type="EMBL" id="KAJ3254979.1"/>
    </source>
</evidence>
<accession>A0AAD5Y6V5</accession>
<feature type="coiled-coil region" evidence="1">
    <location>
        <begin position="47"/>
        <end position="117"/>
    </location>
</feature>
<keyword evidence="1" id="KW-0175">Coiled coil</keyword>
<dbReference type="AlphaFoldDB" id="A0AAD5Y6V5"/>
<feature type="compositionally biased region" description="Basic and acidic residues" evidence="2">
    <location>
        <begin position="185"/>
        <end position="194"/>
    </location>
</feature>
<gene>
    <name evidence="3" type="ORF">HK103_006681</name>
</gene>
<reference evidence="3" key="1">
    <citation type="submission" date="2020-05" db="EMBL/GenBank/DDBJ databases">
        <title>Phylogenomic resolution of chytrid fungi.</title>
        <authorList>
            <person name="Stajich J.E."/>
            <person name="Amses K."/>
            <person name="Simmons R."/>
            <person name="Seto K."/>
            <person name="Myers J."/>
            <person name="Bonds A."/>
            <person name="Quandt C.A."/>
            <person name="Barry K."/>
            <person name="Liu P."/>
            <person name="Grigoriev I."/>
            <person name="Longcore J.E."/>
            <person name="James T.Y."/>
        </authorList>
    </citation>
    <scope>NUCLEOTIDE SEQUENCE</scope>
    <source>
        <strain evidence="3">PLAUS21</strain>
    </source>
</reference>
<dbReference type="EMBL" id="JADGKB010000074">
    <property type="protein sequence ID" value="KAJ3254979.1"/>
    <property type="molecule type" value="Genomic_DNA"/>
</dbReference>
<organism evidence="3 4">
    <name type="scientific">Boothiomyces macroporosus</name>
    <dbReference type="NCBI Taxonomy" id="261099"/>
    <lineage>
        <taxon>Eukaryota</taxon>
        <taxon>Fungi</taxon>
        <taxon>Fungi incertae sedis</taxon>
        <taxon>Chytridiomycota</taxon>
        <taxon>Chytridiomycota incertae sedis</taxon>
        <taxon>Chytridiomycetes</taxon>
        <taxon>Rhizophydiales</taxon>
        <taxon>Terramycetaceae</taxon>
        <taxon>Boothiomyces</taxon>
    </lineage>
</organism>
<comment type="caution">
    <text evidence="3">The sequence shown here is derived from an EMBL/GenBank/DDBJ whole genome shotgun (WGS) entry which is preliminary data.</text>
</comment>
<protein>
    <submittedName>
        <fullName evidence="3">Uncharacterized protein</fullName>
    </submittedName>
</protein>
<dbReference type="Proteomes" id="UP001210925">
    <property type="component" value="Unassembled WGS sequence"/>
</dbReference>
<name>A0AAD5Y6V5_9FUNG</name>
<evidence type="ECO:0000313" key="4">
    <source>
        <dbReference type="Proteomes" id="UP001210925"/>
    </source>
</evidence>
<keyword evidence="4" id="KW-1185">Reference proteome</keyword>
<proteinExistence type="predicted"/>
<feature type="region of interest" description="Disordered" evidence="2">
    <location>
        <begin position="152"/>
        <end position="202"/>
    </location>
</feature>
<feature type="compositionally biased region" description="Polar residues" evidence="2">
    <location>
        <begin position="164"/>
        <end position="181"/>
    </location>
</feature>